<keyword evidence="7 13" id="KW-1133">Transmembrane helix</keyword>
<dbReference type="InterPro" id="IPR027379">
    <property type="entry name" value="CLS_N"/>
</dbReference>
<evidence type="ECO:0000256" key="6">
    <source>
        <dbReference type="ARBA" id="ARBA00022737"/>
    </source>
</evidence>
<dbReference type="EMBL" id="BJNY01000004">
    <property type="protein sequence ID" value="GED05256.1"/>
    <property type="molecule type" value="Genomic_DNA"/>
</dbReference>
<keyword evidence="9 13" id="KW-0472">Membrane</keyword>
<dbReference type="Pfam" id="PF13396">
    <property type="entry name" value="PLDc_N"/>
    <property type="match status" value="1"/>
</dbReference>
<gene>
    <name evidence="15" type="ORF">AUR04nite_07880</name>
</gene>
<name>A0A4Y4DJU6_GLUUR</name>
<dbReference type="InterPro" id="IPR025202">
    <property type="entry name" value="PLD-like_dom"/>
</dbReference>
<keyword evidence="5 13" id="KW-0812">Transmembrane</keyword>
<dbReference type="Pfam" id="PF13091">
    <property type="entry name" value="PLDc_2"/>
    <property type="match status" value="2"/>
</dbReference>
<dbReference type="AlphaFoldDB" id="A0A4Y4DJU6"/>
<dbReference type="EC" id="2.7.8.-" evidence="12"/>
<dbReference type="CDD" id="cd09158">
    <property type="entry name" value="PLDc_EcCLS_like_2"/>
    <property type="match status" value="1"/>
</dbReference>
<dbReference type="InterPro" id="IPR001736">
    <property type="entry name" value="PLipase_D/transphosphatidylase"/>
</dbReference>
<dbReference type="Proteomes" id="UP000316612">
    <property type="component" value="Unassembled WGS sequence"/>
</dbReference>
<keyword evidence="3" id="KW-0444">Lipid biosynthesis</keyword>
<feature type="transmembrane region" description="Helical" evidence="13">
    <location>
        <begin position="7"/>
        <end position="31"/>
    </location>
</feature>
<sequence>MWPSNDILLQIGGIVWSTLVTAELVIRYFMIGIVPGNRRPTTAMAWLLAIFFIPVVGLVAYWLFANPRLSRRRLEKQKRAHDEIMRGTAHMRLPDEFHSKEEWVESAVILNRNLGAMPLEGGNTIEVISDYRGSMQAMVKEIDKAKRYVHIQFYIMGDDPDYVDPVLDSLEAAVKRGVNVRLLFDHLGTLRVSGYRDFKKRLKRSGINWRPMLPIDLVGRRWRRPDLRNHRKILVVDGAVAFTGSQNLIEPGYKRKAAHKVGREWVEMMLRVEGPLVRSLDVTFATDWWQEDDNQEVLLDITEARHPLPQDERPGTTMAQVLPSGPGFGVENNLRLFNTLIYSASERLMITSPYFVPDDSLLYAITTAAQRGVEVDLFVCEEGDQFLVHHAQQSYYQALLDAGVRIYCYPAPMVLHTKCFTVDNEVAVVGSSNMDMRSFSLNMEISVMLLGQDMVDAVNKVQNDYRAISSEITSAQWRRRPRMQRWIDNVARLTATLQ</sequence>
<dbReference type="SMART" id="SM00155">
    <property type="entry name" value="PLDc"/>
    <property type="match status" value="2"/>
</dbReference>
<keyword evidence="8" id="KW-0443">Lipid metabolism</keyword>
<evidence type="ECO:0000256" key="9">
    <source>
        <dbReference type="ARBA" id="ARBA00023136"/>
    </source>
</evidence>
<comment type="subcellular location">
    <subcellularLocation>
        <location evidence="1">Cell membrane</location>
        <topology evidence="1">Multi-pass membrane protein</topology>
    </subcellularLocation>
</comment>
<keyword evidence="6" id="KW-0677">Repeat</keyword>
<keyword evidence="10" id="KW-0594">Phospholipid biosynthesis</keyword>
<dbReference type="GO" id="GO:0008808">
    <property type="term" value="F:cardiolipin synthase activity"/>
    <property type="evidence" value="ECO:0007669"/>
    <property type="project" value="UniProtKB-UniRule"/>
</dbReference>
<proteinExistence type="predicted"/>
<evidence type="ECO:0000256" key="1">
    <source>
        <dbReference type="ARBA" id="ARBA00004651"/>
    </source>
</evidence>
<evidence type="ECO:0000256" key="7">
    <source>
        <dbReference type="ARBA" id="ARBA00022989"/>
    </source>
</evidence>
<dbReference type="NCBIfam" id="TIGR04265">
    <property type="entry name" value="bac_cardiolipin"/>
    <property type="match status" value="1"/>
</dbReference>
<dbReference type="GO" id="GO:0032049">
    <property type="term" value="P:cardiolipin biosynthetic process"/>
    <property type="evidence" value="ECO:0007669"/>
    <property type="project" value="UniProtKB-UniRule"/>
</dbReference>
<reference evidence="15 16" key="1">
    <citation type="submission" date="2019-06" db="EMBL/GenBank/DDBJ databases">
        <title>Whole genome shotgun sequence of Glutamicibacter uratoxydans NBRC 15515.</title>
        <authorList>
            <person name="Hosoyama A."/>
            <person name="Uohara A."/>
            <person name="Ohji S."/>
            <person name="Ichikawa N."/>
        </authorList>
    </citation>
    <scope>NUCLEOTIDE SEQUENCE [LARGE SCALE GENOMIC DNA]</scope>
    <source>
        <strain evidence="15 16">NBRC 15515</strain>
    </source>
</reference>
<evidence type="ECO:0000256" key="3">
    <source>
        <dbReference type="ARBA" id="ARBA00022516"/>
    </source>
</evidence>
<evidence type="ECO:0000256" key="13">
    <source>
        <dbReference type="SAM" id="Phobius"/>
    </source>
</evidence>
<feature type="transmembrane region" description="Helical" evidence="13">
    <location>
        <begin position="43"/>
        <end position="64"/>
    </location>
</feature>
<keyword evidence="11" id="KW-1208">Phospholipid metabolism</keyword>
<dbReference type="InterPro" id="IPR022924">
    <property type="entry name" value="Cardiolipin_synthase"/>
</dbReference>
<dbReference type="PANTHER" id="PTHR21248:SF22">
    <property type="entry name" value="PHOSPHOLIPASE D"/>
    <property type="match status" value="1"/>
</dbReference>
<keyword evidence="2" id="KW-1003">Cell membrane</keyword>
<dbReference type="SUPFAM" id="SSF56024">
    <property type="entry name" value="Phospholipase D/nuclease"/>
    <property type="match status" value="2"/>
</dbReference>
<comment type="caution">
    <text evidence="15">The sequence shown here is derived from an EMBL/GenBank/DDBJ whole genome shotgun (WGS) entry which is preliminary data.</text>
</comment>
<accession>A0A4Y4DJU6</accession>
<protein>
    <recommendedName>
        <fullName evidence="12">Cardiolipin synthase</fullName>
        <ecNumber evidence="12">2.7.8.-</ecNumber>
    </recommendedName>
</protein>
<evidence type="ECO:0000256" key="8">
    <source>
        <dbReference type="ARBA" id="ARBA00023098"/>
    </source>
</evidence>
<evidence type="ECO:0000313" key="15">
    <source>
        <dbReference type="EMBL" id="GED05256.1"/>
    </source>
</evidence>
<evidence type="ECO:0000256" key="2">
    <source>
        <dbReference type="ARBA" id="ARBA00022475"/>
    </source>
</evidence>
<dbReference type="Gene3D" id="3.30.870.10">
    <property type="entry name" value="Endonuclease Chain A"/>
    <property type="match status" value="2"/>
</dbReference>
<evidence type="ECO:0000256" key="4">
    <source>
        <dbReference type="ARBA" id="ARBA00022679"/>
    </source>
</evidence>
<keyword evidence="4" id="KW-0808">Transferase</keyword>
<evidence type="ECO:0000256" key="11">
    <source>
        <dbReference type="ARBA" id="ARBA00023264"/>
    </source>
</evidence>
<evidence type="ECO:0000256" key="10">
    <source>
        <dbReference type="ARBA" id="ARBA00023209"/>
    </source>
</evidence>
<evidence type="ECO:0000313" key="16">
    <source>
        <dbReference type="Proteomes" id="UP000316612"/>
    </source>
</evidence>
<keyword evidence="16" id="KW-1185">Reference proteome</keyword>
<organism evidence="15 16">
    <name type="scientific">Glutamicibacter uratoxydans</name>
    <name type="common">Arthrobacter uratoxydans</name>
    <dbReference type="NCBI Taxonomy" id="43667"/>
    <lineage>
        <taxon>Bacteria</taxon>
        <taxon>Bacillati</taxon>
        <taxon>Actinomycetota</taxon>
        <taxon>Actinomycetes</taxon>
        <taxon>Micrococcales</taxon>
        <taxon>Micrococcaceae</taxon>
        <taxon>Glutamicibacter</taxon>
    </lineage>
</organism>
<dbReference type="GO" id="GO:0005886">
    <property type="term" value="C:plasma membrane"/>
    <property type="evidence" value="ECO:0007669"/>
    <property type="project" value="UniProtKB-SubCell"/>
</dbReference>
<feature type="domain" description="PLD phosphodiesterase" evidence="14">
    <location>
        <begin position="225"/>
        <end position="252"/>
    </location>
</feature>
<dbReference type="OrthoDB" id="9762009at2"/>
<feature type="domain" description="PLD phosphodiesterase" evidence="14">
    <location>
        <begin position="411"/>
        <end position="438"/>
    </location>
</feature>
<dbReference type="PANTHER" id="PTHR21248">
    <property type="entry name" value="CARDIOLIPIN SYNTHASE"/>
    <property type="match status" value="1"/>
</dbReference>
<evidence type="ECO:0000256" key="5">
    <source>
        <dbReference type="ARBA" id="ARBA00022692"/>
    </source>
</evidence>
<dbReference type="PROSITE" id="PS50035">
    <property type="entry name" value="PLD"/>
    <property type="match status" value="2"/>
</dbReference>
<evidence type="ECO:0000256" key="12">
    <source>
        <dbReference type="NCBIfam" id="TIGR04265"/>
    </source>
</evidence>
<evidence type="ECO:0000259" key="14">
    <source>
        <dbReference type="PROSITE" id="PS50035"/>
    </source>
</evidence>